<accession>A0A553HMY0</accession>
<dbReference type="GO" id="GO:0006384">
    <property type="term" value="P:transcription initiation at RNA polymerase III promoter"/>
    <property type="evidence" value="ECO:0007669"/>
    <property type="project" value="InterPro"/>
</dbReference>
<dbReference type="SMART" id="SM00657">
    <property type="entry name" value="RPOL4c"/>
    <property type="match status" value="1"/>
</dbReference>
<dbReference type="InterPro" id="IPR005574">
    <property type="entry name" value="Rpb4/RPC9"/>
</dbReference>
<organism evidence="8 9">
    <name type="scientific">Xylaria flabelliformis</name>
    <dbReference type="NCBI Taxonomy" id="2512241"/>
    <lineage>
        <taxon>Eukaryota</taxon>
        <taxon>Fungi</taxon>
        <taxon>Dikarya</taxon>
        <taxon>Ascomycota</taxon>
        <taxon>Pezizomycotina</taxon>
        <taxon>Sordariomycetes</taxon>
        <taxon>Xylariomycetidae</taxon>
        <taxon>Xylariales</taxon>
        <taxon>Xylariaceae</taxon>
        <taxon>Xylaria</taxon>
    </lineage>
</organism>
<protein>
    <recommendedName>
        <fullName evidence="3">DNA-directed RNA polymerase III subunit RPC9</fullName>
    </recommendedName>
</protein>
<sequence length="190" mass="21304">MSPSVATWCHQKLQRPGTFNIANNIIYTISLGEVTTVFYAVFKMRILEAQNAVLTNVEVYKFLSDQAKQYQSQKRRGPGNLEMLRGEVLKYFETFPGPLSQKPLPYDVASIPVLLQKLRPYNITKGECIMVVNLRPTTSAALNAVLEDMEGRFSEQQQEEIINIVVEVLGEFPPSGEGDGDAMETTENGR</sequence>
<dbReference type="InterPro" id="IPR038846">
    <property type="entry name" value="RPC9"/>
</dbReference>
<dbReference type="InterPro" id="IPR006590">
    <property type="entry name" value="RNA_pol_Rpb4/RPC9_core"/>
</dbReference>
<comment type="subcellular location">
    <subcellularLocation>
        <location evidence="1">Nucleus</location>
    </subcellularLocation>
</comment>
<keyword evidence="4" id="KW-0240">DNA-directed RNA polymerase</keyword>
<evidence type="ECO:0000313" key="8">
    <source>
        <dbReference type="EMBL" id="TRX89267.1"/>
    </source>
</evidence>
<dbReference type="InterPro" id="IPR010997">
    <property type="entry name" value="HRDC-like_sf"/>
</dbReference>
<dbReference type="OrthoDB" id="1746530at2759"/>
<keyword evidence="6" id="KW-0539">Nucleus</keyword>
<dbReference type="SUPFAM" id="SSF47819">
    <property type="entry name" value="HRDC-like"/>
    <property type="match status" value="1"/>
</dbReference>
<dbReference type="PANTHER" id="PTHR15561:SF0">
    <property type="entry name" value="DNA-DIRECTED RNA POLYMERASE III SUBUNIT RPC9"/>
    <property type="match status" value="1"/>
</dbReference>
<dbReference type="Pfam" id="PF03874">
    <property type="entry name" value="RNA_pol_Rpb4"/>
    <property type="match status" value="1"/>
</dbReference>
<evidence type="ECO:0000256" key="5">
    <source>
        <dbReference type="ARBA" id="ARBA00023163"/>
    </source>
</evidence>
<dbReference type="AlphaFoldDB" id="A0A553HMY0"/>
<comment type="caution">
    <text evidence="8">The sequence shown here is derived from an EMBL/GenBank/DDBJ whole genome shotgun (WGS) entry which is preliminary data.</text>
</comment>
<evidence type="ECO:0000256" key="6">
    <source>
        <dbReference type="ARBA" id="ARBA00023242"/>
    </source>
</evidence>
<dbReference type="Proteomes" id="UP000319160">
    <property type="component" value="Unassembled WGS sequence"/>
</dbReference>
<dbReference type="PANTHER" id="PTHR15561">
    <property type="entry name" value="CALCITONIN GENE-RELATED PEPTIDE-RECEPTOR COMPONENT PROTEIN"/>
    <property type="match status" value="1"/>
</dbReference>
<evidence type="ECO:0000313" key="9">
    <source>
        <dbReference type="Proteomes" id="UP000319160"/>
    </source>
</evidence>
<dbReference type="GO" id="GO:0005666">
    <property type="term" value="C:RNA polymerase III complex"/>
    <property type="evidence" value="ECO:0007669"/>
    <property type="project" value="InterPro"/>
</dbReference>
<evidence type="ECO:0000259" key="7">
    <source>
        <dbReference type="SMART" id="SM00657"/>
    </source>
</evidence>
<keyword evidence="9" id="KW-1185">Reference proteome</keyword>
<evidence type="ECO:0000256" key="3">
    <source>
        <dbReference type="ARBA" id="ARBA00016672"/>
    </source>
</evidence>
<reference evidence="9" key="1">
    <citation type="submission" date="2019-06" db="EMBL/GenBank/DDBJ databases">
        <title>Draft genome sequence of the griseofulvin-producing fungus Xylaria cubensis strain G536.</title>
        <authorList>
            <person name="Mead M.E."/>
            <person name="Raja H.A."/>
            <person name="Steenwyk J.L."/>
            <person name="Knowles S.L."/>
            <person name="Oberlies N.H."/>
            <person name="Rokas A."/>
        </authorList>
    </citation>
    <scope>NUCLEOTIDE SEQUENCE [LARGE SCALE GENOMIC DNA]</scope>
    <source>
        <strain evidence="9">G536</strain>
    </source>
</reference>
<feature type="domain" description="RNA polymerase Rpb4/RPC9 core" evidence="7">
    <location>
        <begin position="44"/>
        <end position="173"/>
    </location>
</feature>
<name>A0A553HMY0_9PEZI</name>
<evidence type="ECO:0000256" key="2">
    <source>
        <dbReference type="ARBA" id="ARBA00006898"/>
    </source>
</evidence>
<comment type="similarity">
    <text evidence="2">Belongs to the eukaryotic RPC9 RNA polymerase subunit family.</text>
</comment>
<proteinExistence type="inferred from homology"/>
<dbReference type="GO" id="GO:0000166">
    <property type="term" value="F:nucleotide binding"/>
    <property type="evidence" value="ECO:0007669"/>
    <property type="project" value="InterPro"/>
</dbReference>
<gene>
    <name evidence="8" type="ORF">FHL15_009840</name>
</gene>
<dbReference type="STRING" id="2512241.A0A553HMY0"/>
<dbReference type="EMBL" id="VFLP01000070">
    <property type="protein sequence ID" value="TRX89267.1"/>
    <property type="molecule type" value="Genomic_DNA"/>
</dbReference>
<dbReference type="InterPro" id="IPR038324">
    <property type="entry name" value="Rpb4/RPC9_sf"/>
</dbReference>
<keyword evidence="5" id="KW-0804">Transcription</keyword>
<evidence type="ECO:0000256" key="1">
    <source>
        <dbReference type="ARBA" id="ARBA00004123"/>
    </source>
</evidence>
<dbReference type="Gene3D" id="1.20.1250.40">
    <property type="match status" value="1"/>
</dbReference>
<evidence type="ECO:0000256" key="4">
    <source>
        <dbReference type="ARBA" id="ARBA00022478"/>
    </source>
</evidence>